<evidence type="ECO:0000313" key="12">
    <source>
        <dbReference type="EMBL" id="GBG05079.1"/>
    </source>
</evidence>
<evidence type="ECO:0000256" key="1">
    <source>
        <dbReference type="ARBA" id="ARBA00004496"/>
    </source>
</evidence>
<evidence type="ECO:0000256" key="3">
    <source>
        <dbReference type="ARBA" id="ARBA00022618"/>
    </source>
</evidence>
<dbReference type="Gene3D" id="1.10.443.10">
    <property type="entry name" value="Intergrase catalytic core"/>
    <property type="match status" value="1"/>
</dbReference>
<keyword evidence="8" id="KW-0131">Cell cycle</keyword>
<dbReference type="RefSeq" id="WP_117118405.1">
    <property type="nucleotide sequence ID" value="NZ_BFBY01000006.1"/>
</dbReference>
<name>A0A2Z6TTN9_9LACO</name>
<dbReference type="InterPro" id="IPR010998">
    <property type="entry name" value="Integrase_recombinase_N"/>
</dbReference>
<keyword evidence="7" id="KW-0233">DNA recombination</keyword>
<evidence type="ECO:0000259" key="10">
    <source>
        <dbReference type="PROSITE" id="PS51898"/>
    </source>
</evidence>
<keyword evidence="3" id="KW-0132">Cell division</keyword>
<dbReference type="PROSITE" id="PS51898">
    <property type="entry name" value="TYR_RECOMBINASE"/>
    <property type="match status" value="1"/>
</dbReference>
<organism evidence="12 13">
    <name type="scientific">Lactobacillus rodentium</name>
    <dbReference type="NCBI Taxonomy" id="947835"/>
    <lineage>
        <taxon>Bacteria</taxon>
        <taxon>Bacillati</taxon>
        <taxon>Bacillota</taxon>
        <taxon>Bacilli</taxon>
        <taxon>Lactobacillales</taxon>
        <taxon>Lactobacillaceae</taxon>
        <taxon>Lactobacillus</taxon>
    </lineage>
</organism>
<dbReference type="Pfam" id="PF00589">
    <property type="entry name" value="Phage_integrase"/>
    <property type="match status" value="1"/>
</dbReference>
<dbReference type="InterPro" id="IPR011010">
    <property type="entry name" value="DNA_brk_join_enz"/>
</dbReference>
<keyword evidence="6 9" id="KW-0238">DNA-binding</keyword>
<dbReference type="PANTHER" id="PTHR30349:SF77">
    <property type="entry name" value="TYROSINE RECOMBINASE XERC"/>
    <property type="match status" value="1"/>
</dbReference>
<dbReference type="InterPro" id="IPR013762">
    <property type="entry name" value="Integrase-like_cat_sf"/>
</dbReference>
<evidence type="ECO:0000256" key="8">
    <source>
        <dbReference type="ARBA" id="ARBA00023306"/>
    </source>
</evidence>
<evidence type="ECO:0000256" key="7">
    <source>
        <dbReference type="ARBA" id="ARBA00023172"/>
    </source>
</evidence>
<dbReference type="GO" id="GO:0015074">
    <property type="term" value="P:DNA integration"/>
    <property type="evidence" value="ECO:0007669"/>
    <property type="project" value="UniProtKB-KW"/>
</dbReference>
<dbReference type="GO" id="GO:0005737">
    <property type="term" value="C:cytoplasm"/>
    <property type="evidence" value="ECO:0007669"/>
    <property type="project" value="UniProtKB-SubCell"/>
</dbReference>
<feature type="domain" description="Core-binding (CB)" evidence="11">
    <location>
        <begin position="15"/>
        <end position="114"/>
    </location>
</feature>
<dbReference type="Proteomes" id="UP000257317">
    <property type="component" value="Unassembled WGS sequence"/>
</dbReference>
<keyword evidence="2" id="KW-0963">Cytoplasm</keyword>
<dbReference type="InterPro" id="IPR002104">
    <property type="entry name" value="Integrase_catalytic"/>
</dbReference>
<dbReference type="AlphaFoldDB" id="A0A2Z6TTN9"/>
<evidence type="ECO:0000256" key="2">
    <source>
        <dbReference type="ARBA" id="ARBA00022490"/>
    </source>
</evidence>
<evidence type="ECO:0000259" key="11">
    <source>
        <dbReference type="PROSITE" id="PS51900"/>
    </source>
</evidence>
<dbReference type="CDD" id="cd00397">
    <property type="entry name" value="DNA_BRE_C"/>
    <property type="match status" value="1"/>
</dbReference>
<comment type="caution">
    <text evidence="12">The sequence shown here is derived from an EMBL/GenBank/DDBJ whole genome shotgun (WGS) entry which is preliminary data.</text>
</comment>
<dbReference type="EMBL" id="BFBY01000006">
    <property type="protein sequence ID" value="GBG05079.1"/>
    <property type="molecule type" value="Genomic_DNA"/>
</dbReference>
<evidence type="ECO:0000256" key="9">
    <source>
        <dbReference type="PROSITE-ProRule" id="PRU01248"/>
    </source>
</evidence>
<dbReference type="GO" id="GO:0006310">
    <property type="term" value="P:DNA recombination"/>
    <property type="evidence" value="ECO:0007669"/>
    <property type="project" value="UniProtKB-KW"/>
</dbReference>
<proteinExistence type="predicted"/>
<dbReference type="GO" id="GO:0051301">
    <property type="term" value="P:cell division"/>
    <property type="evidence" value="ECO:0007669"/>
    <property type="project" value="UniProtKB-KW"/>
</dbReference>
<dbReference type="NCBIfam" id="NF003462">
    <property type="entry name" value="PRK05084.1"/>
    <property type="match status" value="1"/>
</dbReference>
<keyword evidence="13" id="KW-1185">Reference proteome</keyword>
<sequence>METSKYLELIKAELQQMPSFVHEYNLVTNHSLATSYQYLTEIRRFFDWLRQENISSAKNNKAIDYTTLEHLQRTQIMLYVDHLKHIKNQQGNLNSPTTINRSLNALRSLFKFLTVTSEHQDGEPYFYRNVMLKVKSLNDTQTLNYRAHMLESHMYTGQLKYDFFDFLNSQYEKQCSPRARTSFLKNKTRDLAIIALIFGTGIRVSECAGVDVDDINLKNANLEVTRKGGQHDSVPIAAWTLDYIKAYAEKRTVFYSPLNRENAFFLTTWHGKTRRITSNAIEKMVSKYSTAFGHPLTPHKLRHTVASELYAVTKDQVLVAQQLGQKGTSATDLYTHIDQTKQREALNKISKKDKESK</sequence>
<gene>
    <name evidence="12" type="primary">xerS</name>
    <name evidence="12" type="ORF">LrDSM24759_09930</name>
</gene>
<dbReference type="InterPro" id="IPR044068">
    <property type="entry name" value="CB"/>
</dbReference>
<dbReference type="GO" id="GO:0003677">
    <property type="term" value="F:DNA binding"/>
    <property type="evidence" value="ECO:0007669"/>
    <property type="project" value="UniProtKB-UniRule"/>
</dbReference>
<evidence type="ECO:0000256" key="6">
    <source>
        <dbReference type="ARBA" id="ARBA00023125"/>
    </source>
</evidence>
<keyword evidence="5" id="KW-0229">DNA integration</keyword>
<dbReference type="InterPro" id="IPR050090">
    <property type="entry name" value="Tyrosine_recombinase_XerCD"/>
</dbReference>
<evidence type="ECO:0000313" key="13">
    <source>
        <dbReference type="Proteomes" id="UP000257317"/>
    </source>
</evidence>
<accession>A0A2Z6TTN9</accession>
<dbReference type="SUPFAM" id="SSF56349">
    <property type="entry name" value="DNA breaking-rejoining enzymes"/>
    <property type="match status" value="1"/>
</dbReference>
<dbReference type="GO" id="GO:0007059">
    <property type="term" value="P:chromosome segregation"/>
    <property type="evidence" value="ECO:0007669"/>
    <property type="project" value="UniProtKB-KW"/>
</dbReference>
<dbReference type="PANTHER" id="PTHR30349">
    <property type="entry name" value="PHAGE INTEGRASE-RELATED"/>
    <property type="match status" value="1"/>
</dbReference>
<feature type="domain" description="Tyr recombinase" evidence="10">
    <location>
        <begin position="162"/>
        <end position="347"/>
    </location>
</feature>
<dbReference type="Gene3D" id="1.10.150.130">
    <property type="match status" value="1"/>
</dbReference>
<comment type="subcellular location">
    <subcellularLocation>
        <location evidence="1">Cytoplasm</location>
    </subcellularLocation>
</comment>
<keyword evidence="4" id="KW-0159">Chromosome partition</keyword>
<evidence type="ECO:0000256" key="5">
    <source>
        <dbReference type="ARBA" id="ARBA00022908"/>
    </source>
</evidence>
<protein>
    <submittedName>
        <fullName evidence="12">Tyrosine recombinase XerS</fullName>
    </submittedName>
</protein>
<reference evidence="13" key="1">
    <citation type="submission" date="2018-03" db="EMBL/GenBank/DDBJ databases">
        <title>New taxa in the Lactobacillus gasseri group.</title>
        <authorList>
            <person name="Tanizawa Y."/>
            <person name="Tohno M."/>
            <person name="Endo A."/>
            <person name="Arita M."/>
        </authorList>
    </citation>
    <scope>NUCLEOTIDE SEQUENCE [LARGE SCALE GENOMIC DNA]</scope>
    <source>
        <strain evidence="13">DSM 24759</strain>
    </source>
</reference>
<dbReference type="PROSITE" id="PS51900">
    <property type="entry name" value="CB"/>
    <property type="match status" value="1"/>
</dbReference>
<dbReference type="OrthoDB" id="283809at2"/>
<evidence type="ECO:0000256" key="4">
    <source>
        <dbReference type="ARBA" id="ARBA00022829"/>
    </source>
</evidence>